<dbReference type="SUPFAM" id="SSF48726">
    <property type="entry name" value="Immunoglobulin"/>
    <property type="match status" value="2"/>
</dbReference>
<evidence type="ECO:0000256" key="2">
    <source>
        <dbReference type="SAM" id="SignalP"/>
    </source>
</evidence>
<dbReference type="InParanoid" id="A0A6J2W4I4"/>
<evidence type="ECO:0000256" key="1">
    <source>
        <dbReference type="SAM" id="Phobius"/>
    </source>
</evidence>
<gene>
    <name evidence="5" type="primary">si:dkey-11p23.7</name>
</gene>
<protein>
    <submittedName>
        <fullName evidence="5">Sialic acid-binding Ig-like lectin 15</fullName>
    </submittedName>
</protein>
<dbReference type="RefSeq" id="XP_030639019.1">
    <property type="nucleotide sequence ID" value="XM_030783159.1"/>
</dbReference>
<dbReference type="PANTHER" id="PTHR46942:SF1">
    <property type="entry name" value="SIALIC ACID-BINDING IG-LIKE LECTIN 15"/>
    <property type="match status" value="1"/>
</dbReference>
<keyword evidence="4" id="KW-1185">Reference proteome</keyword>
<feature type="signal peptide" evidence="2">
    <location>
        <begin position="1"/>
        <end position="21"/>
    </location>
</feature>
<dbReference type="AlphaFoldDB" id="A0A6J2W4I4"/>
<dbReference type="InterPro" id="IPR042836">
    <property type="entry name" value="SIG15"/>
</dbReference>
<dbReference type="Gene3D" id="2.60.40.10">
    <property type="entry name" value="Immunoglobulins"/>
    <property type="match status" value="2"/>
</dbReference>
<dbReference type="InterPro" id="IPR003599">
    <property type="entry name" value="Ig_sub"/>
</dbReference>
<dbReference type="GO" id="GO:0005886">
    <property type="term" value="C:plasma membrane"/>
    <property type="evidence" value="ECO:0007669"/>
    <property type="project" value="TreeGrafter"/>
</dbReference>
<dbReference type="FunCoup" id="A0A6J2W4I4">
    <property type="interactions" value="1159"/>
</dbReference>
<feature type="domain" description="Ig-like" evidence="3">
    <location>
        <begin position="32"/>
        <end position="136"/>
    </location>
</feature>
<dbReference type="InterPro" id="IPR013783">
    <property type="entry name" value="Ig-like_fold"/>
</dbReference>
<dbReference type="InterPro" id="IPR007110">
    <property type="entry name" value="Ig-like_dom"/>
</dbReference>
<reference evidence="5" key="1">
    <citation type="submission" date="2025-08" db="UniProtKB">
        <authorList>
            <consortium name="RefSeq"/>
        </authorList>
    </citation>
    <scope>IDENTIFICATION</scope>
</reference>
<dbReference type="InterPro" id="IPR036179">
    <property type="entry name" value="Ig-like_dom_sf"/>
</dbReference>
<dbReference type="InterPro" id="IPR013098">
    <property type="entry name" value="Ig_I-set"/>
</dbReference>
<evidence type="ECO:0000259" key="3">
    <source>
        <dbReference type="PROSITE" id="PS50835"/>
    </source>
</evidence>
<keyword evidence="2" id="KW-0732">Signal</keyword>
<dbReference type="GO" id="GO:0032956">
    <property type="term" value="P:regulation of actin cytoskeleton organization"/>
    <property type="evidence" value="ECO:0007669"/>
    <property type="project" value="TreeGrafter"/>
</dbReference>
<evidence type="ECO:0000313" key="4">
    <source>
        <dbReference type="Proteomes" id="UP000504632"/>
    </source>
</evidence>
<dbReference type="InterPro" id="IPR013106">
    <property type="entry name" value="Ig_V-set"/>
</dbReference>
<feature type="chain" id="PRO_5027060983" evidence="2">
    <location>
        <begin position="22"/>
        <end position="288"/>
    </location>
</feature>
<name>A0A6J2W4I4_CHACN</name>
<keyword evidence="1" id="KW-1133">Transmembrane helix</keyword>
<dbReference type="Pfam" id="PF07679">
    <property type="entry name" value="I-set"/>
    <property type="match status" value="1"/>
</dbReference>
<dbReference type="Proteomes" id="UP000504632">
    <property type="component" value="Chromosome 8"/>
</dbReference>
<organism evidence="4 5">
    <name type="scientific">Chanos chanos</name>
    <name type="common">Milkfish</name>
    <name type="synonym">Mugil chanos</name>
    <dbReference type="NCBI Taxonomy" id="29144"/>
    <lineage>
        <taxon>Eukaryota</taxon>
        <taxon>Metazoa</taxon>
        <taxon>Chordata</taxon>
        <taxon>Craniata</taxon>
        <taxon>Vertebrata</taxon>
        <taxon>Euteleostomi</taxon>
        <taxon>Actinopterygii</taxon>
        <taxon>Neopterygii</taxon>
        <taxon>Teleostei</taxon>
        <taxon>Ostariophysi</taxon>
        <taxon>Gonorynchiformes</taxon>
        <taxon>Chanidae</taxon>
        <taxon>Chanos</taxon>
    </lineage>
</organism>
<accession>A0A6J2W4I4</accession>
<sequence>MDTHLLSAALSLLLLLNTAATHDEDGWSIKGPSEVQAVEGYPVVLPCSYTHPHHTKHPSVRIVWQVGHGQTATVLFQCTTLNDSNQCQTRKDQDQRYRLEGNHREHDLSLRIKSPALQDSGRYYCRIEVLGHHHVSIENKMGIWLRVEAAPRILSLRVESSEESGYIALCQVRGSPLPNIQWMGPEDVLEGDPASPLSQEGKGQHHTTSRLLGVQPEGYYTCAAFNSLGKDQATLYILKPDQQKRENFPSTLILLLSLSLGIKVLLSLGIGAWVAQGSLMSWVSCLKN</sequence>
<evidence type="ECO:0000313" key="5">
    <source>
        <dbReference type="RefSeq" id="XP_030639019.1"/>
    </source>
</evidence>
<dbReference type="PANTHER" id="PTHR46942">
    <property type="entry name" value="SIALIC ACID-BINDING IG-LIKE LECTIN 15"/>
    <property type="match status" value="1"/>
</dbReference>
<dbReference type="GeneID" id="115819656"/>
<dbReference type="SMART" id="SM00409">
    <property type="entry name" value="IG"/>
    <property type="match status" value="2"/>
</dbReference>
<dbReference type="GO" id="GO:2001204">
    <property type="term" value="P:regulation of osteoclast development"/>
    <property type="evidence" value="ECO:0007669"/>
    <property type="project" value="TreeGrafter"/>
</dbReference>
<dbReference type="GO" id="GO:0045124">
    <property type="term" value="P:regulation of bone resorption"/>
    <property type="evidence" value="ECO:0007669"/>
    <property type="project" value="TreeGrafter"/>
</dbReference>
<keyword evidence="1" id="KW-0812">Transmembrane</keyword>
<feature type="domain" description="Ig-like" evidence="3">
    <location>
        <begin position="151"/>
        <end position="236"/>
    </location>
</feature>
<dbReference type="OrthoDB" id="6152887at2759"/>
<dbReference type="Pfam" id="PF07686">
    <property type="entry name" value="V-set"/>
    <property type="match status" value="1"/>
</dbReference>
<proteinExistence type="predicted"/>
<keyword evidence="1" id="KW-0472">Membrane</keyword>
<dbReference type="PROSITE" id="PS50835">
    <property type="entry name" value="IG_LIKE"/>
    <property type="match status" value="2"/>
</dbReference>
<feature type="transmembrane region" description="Helical" evidence="1">
    <location>
        <begin position="252"/>
        <end position="274"/>
    </location>
</feature>